<name>F0W008_9STRA</name>
<organism evidence="7">
    <name type="scientific">Albugo laibachii Nc14</name>
    <dbReference type="NCBI Taxonomy" id="890382"/>
    <lineage>
        <taxon>Eukaryota</taxon>
        <taxon>Sar</taxon>
        <taxon>Stramenopiles</taxon>
        <taxon>Oomycota</taxon>
        <taxon>Peronosporomycetes</taxon>
        <taxon>Albuginales</taxon>
        <taxon>Albuginaceae</taxon>
        <taxon>Albugo</taxon>
    </lineage>
</organism>
<accession>F0W008</accession>
<proteinExistence type="predicted"/>
<dbReference type="InterPro" id="IPR013057">
    <property type="entry name" value="AA_transpt_TM"/>
</dbReference>
<feature type="transmembrane region" description="Helical" evidence="5">
    <location>
        <begin position="470"/>
        <end position="487"/>
    </location>
</feature>
<reference evidence="7" key="1">
    <citation type="journal article" date="2011" name="PLoS Biol.">
        <title>Gene gain and loss during evolution of obligate parasitism in the white rust pathogen of Arabidopsis thaliana.</title>
        <authorList>
            <person name="Kemen E."/>
            <person name="Gardiner A."/>
            <person name="Schultz-Larsen T."/>
            <person name="Kemen A.C."/>
            <person name="Balmuth A.L."/>
            <person name="Robert-Seilaniantz A."/>
            <person name="Bailey K."/>
            <person name="Holub E."/>
            <person name="Studholme D.J."/>
            <person name="Maclean D."/>
            <person name="Jones J.D."/>
        </authorList>
    </citation>
    <scope>NUCLEOTIDE SEQUENCE</scope>
</reference>
<gene>
    <name evidence="7" type="primary">AlNc14C3G486</name>
    <name evidence="7" type="ORF">ALNC14_005220</name>
</gene>
<reference evidence="7" key="2">
    <citation type="submission" date="2011-02" db="EMBL/GenBank/DDBJ databases">
        <authorList>
            <person name="MacLean D."/>
        </authorList>
    </citation>
    <scope>NUCLEOTIDE SEQUENCE</scope>
</reference>
<sequence length="488" mass="53250">MPLETLHLLPYSAQQQKSLNPGDARAQGVKPYGPSVALAMALNYIIGTGCFGLPHAFHSAGILLCSILLLIGLFGAIITMNYTLESLARAEGVFAATHGRGPLHRITYRKFDFTLVGEIFAGEFGKYTVQLVITLYGIGSLWSYASIFASSLASIIMTQIMDIPCDVYGLPSSSCLNAYYLLMVFFGVIVISIVILNLSEQANVQKILCFYRVLAFSLMLGTILGKLYSDGGEAVWVRYKQIGGYNWQHFGKGFGPTLLALNCHYNMPDVLQPLYPKMFARDTAFSALLISGTFYLLLGVLGALTFDNVNPLVSLMWSNYTGCGNGWAPCDSTQASQLALSMLGAVLKFIILLFPVVNVISTYPMVGVTIGDNLLSCMPKSLAAPLGPKVARNVCRLLVSIPPLILAMVFKQLDFIFSIAGILGFLLGLTIPCWFQVIGSQYCQRVWGFTGASITPYNIKFISSINFAQIYLVLTFVITATAVWTLYL</sequence>
<feature type="transmembrane region" description="Helical" evidence="5">
    <location>
        <begin position="60"/>
        <end position="84"/>
    </location>
</feature>
<feature type="transmembrane region" description="Helical" evidence="5">
    <location>
        <begin position="284"/>
        <end position="306"/>
    </location>
</feature>
<evidence type="ECO:0000313" key="7">
    <source>
        <dbReference type="EMBL" id="CCA14379.1"/>
    </source>
</evidence>
<keyword evidence="2 5" id="KW-0812">Transmembrane</keyword>
<feature type="transmembrane region" description="Helical" evidence="5">
    <location>
        <begin position="32"/>
        <end position="53"/>
    </location>
</feature>
<evidence type="ECO:0000259" key="6">
    <source>
        <dbReference type="Pfam" id="PF01490"/>
    </source>
</evidence>
<feature type="transmembrane region" description="Helical" evidence="5">
    <location>
        <begin position="133"/>
        <end position="157"/>
    </location>
</feature>
<dbReference type="GO" id="GO:0016020">
    <property type="term" value="C:membrane"/>
    <property type="evidence" value="ECO:0007669"/>
    <property type="project" value="UniProtKB-SubCell"/>
</dbReference>
<evidence type="ECO:0000256" key="3">
    <source>
        <dbReference type="ARBA" id="ARBA00022989"/>
    </source>
</evidence>
<feature type="transmembrane region" description="Helical" evidence="5">
    <location>
        <begin position="178"/>
        <end position="198"/>
    </location>
</feature>
<dbReference type="PANTHER" id="PTHR16189">
    <property type="entry name" value="TRANSMEMBRANE PROTEIN 104-RELATED"/>
    <property type="match status" value="1"/>
</dbReference>
<dbReference type="HOGENOM" id="CLU_025541_3_0_1"/>
<evidence type="ECO:0000256" key="1">
    <source>
        <dbReference type="ARBA" id="ARBA00004370"/>
    </source>
</evidence>
<feature type="domain" description="Amino acid transporter transmembrane" evidence="6">
    <location>
        <begin position="37"/>
        <end position="438"/>
    </location>
</feature>
<evidence type="ECO:0000256" key="5">
    <source>
        <dbReference type="SAM" id="Phobius"/>
    </source>
</evidence>
<dbReference type="Pfam" id="PF01490">
    <property type="entry name" value="Aa_trans"/>
    <property type="match status" value="1"/>
</dbReference>
<keyword evidence="3 5" id="KW-1133">Transmembrane helix</keyword>
<feature type="transmembrane region" description="Helical" evidence="5">
    <location>
        <begin position="349"/>
        <end position="370"/>
    </location>
</feature>
<protein>
    <submittedName>
        <fullName evidence="7">Uncharacterized protein AlNc14C3G486</fullName>
    </submittedName>
</protein>
<dbReference type="AlphaFoldDB" id="F0W008"/>
<evidence type="ECO:0000256" key="2">
    <source>
        <dbReference type="ARBA" id="ARBA00022692"/>
    </source>
</evidence>
<dbReference type="PANTHER" id="PTHR16189:SF13">
    <property type="entry name" value="AMINO ACID TRANSPORTER TRANSMEMBRANE DOMAIN-CONTAINING PROTEIN"/>
    <property type="match status" value="1"/>
</dbReference>
<feature type="transmembrane region" description="Helical" evidence="5">
    <location>
        <begin position="415"/>
        <end position="435"/>
    </location>
</feature>
<dbReference type="EMBL" id="FR824048">
    <property type="protein sequence ID" value="CCA14379.1"/>
    <property type="molecule type" value="Genomic_DNA"/>
</dbReference>
<evidence type="ECO:0000256" key="4">
    <source>
        <dbReference type="ARBA" id="ARBA00023136"/>
    </source>
</evidence>
<keyword evidence="4 5" id="KW-0472">Membrane</keyword>
<feature type="transmembrane region" description="Helical" evidence="5">
    <location>
        <begin position="210"/>
        <end position="228"/>
    </location>
</feature>
<comment type="subcellular location">
    <subcellularLocation>
        <location evidence="1">Membrane</location>
    </subcellularLocation>
</comment>